<keyword evidence="1" id="KW-0812">Transmembrane</keyword>
<feature type="non-terminal residue" evidence="2">
    <location>
        <position position="68"/>
    </location>
</feature>
<protein>
    <submittedName>
        <fullName evidence="2">Uncharacterized protein</fullName>
    </submittedName>
</protein>
<evidence type="ECO:0000256" key="1">
    <source>
        <dbReference type="SAM" id="Phobius"/>
    </source>
</evidence>
<dbReference type="Proteomes" id="UP000054843">
    <property type="component" value="Unassembled WGS sequence"/>
</dbReference>
<dbReference type="EMBL" id="JYDO01000741">
    <property type="protein sequence ID" value="KRZ64834.1"/>
    <property type="molecule type" value="Genomic_DNA"/>
</dbReference>
<feature type="non-terminal residue" evidence="2">
    <location>
        <position position="1"/>
    </location>
</feature>
<evidence type="ECO:0000313" key="3">
    <source>
        <dbReference type="Proteomes" id="UP000054843"/>
    </source>
</evidence>
<evidence type="ECO:0000313" key="2">
    <source>
        <dbReference type="EMBL" id="KRZ64834.1"/>
    </source>
</evidence>
<reference evidence="2 3" key="1">
    <citation type="submission" date="2015-01" db="EMBL/GenBank/DDBJ databases">
        <title>Evolution of Trichinella species and genotypes.</title>
        <authorList>
            <person name="Korhonen P.K."/>
            <person name="Edoardo P."/>
            <person name="Giuseppe L.R."/>
            <person name="Gasser R.B."/>
        </authorList>
    </citation>
    <scope>NUCLEOTIDE SEQUENCE [LARGE SCALE GENOMIC DNA]</scope>
    <source>
        <strain evidence="2">ISS1980</strain>
    </source>
</reference>
<sequence>LALCTCMHFEFSPFIYCLFPIIIMKVNCTIFEFFFINYWWCGSQNFYFGLYLLVMGIQQRTSLDFDSR</sequence>
<dbReference type="AlphaFoldDB" id="A0A0V1M076"/>
<keyword evidence="1" id="KW-0472">Membrane</keyword>
<feature type="transmembrane region" description="Helical" evidence="1">
    <location>
        <begin position="14"/>
        <end position="40"/>
    </location>
</feature>
<comment type="caution">
    <text evidence="2">The sequence shown here is derived from an EMBL/GenBank/DDBJ whole genome shotgun (WGS) entry which is preliminary data.</text>
</comment>
<accession>A0A0V1M076</accession>
<keyword evidence="3" id="KW-1185">Reference proteome</keyword>
<keyword evidence="1" id="KW-1133">Transmembrane helix</keyword>
<proteinExistence type="predicted"/>
<organism evidence="2 3">
    <name type="scientific">Trichinella papuae</name>
    <dbReference type="NCBI Taxonomy" id="268474"/>
    <lineage>
        <taxon>Eukaryota</taxon>
        <taxon>Metazoa</taxon>
        <taxon>Ecdysozoa</taxon>
        <taxon>Nematoda</taxon>
        <taxon>Enoplea</taxon>
        <taxon>Dorylaimia</taxon>
        <taxon>Trichinellida</taxon>
        <taxon>Trichinellidae</taxon>
        <taxon>Trichinella</taxon>
    </lineage>
</organism>
<name>A0A0V1M076_9BILA</name>
<gene>
    <name evidence="2" type="ORF">T10_11337</name>
</gene>